<evidence type="ECO:0000259" key="2">
    <source>
        <dbReference type="PROSITE" id="PS50004"/>
    </source>
</evidence>
<reference evidence="4" key="1">
    <citation type="submission" date="2025-08" db="UniProtKB">
        <authorList>
            <consortium name="RefSeq"/>
        </authorList>
    </citation>
    <scope>IDENTIFICATION</scope>
    <source>
        <tissue evidence="4">Liver</tissue>
    </source>
</reference>
<feature type="compositionally biased region" description="Basic and acidic residues" evidence="1">
    <location>
        <begin position="484"/>
        <end position="506"/>
    </location>
</feature>
<feature type="region of interest" description="Disordered" evidence="1">
    <location>
        <begin position="367"/>
        <end position="391"/>
    </location>
</feature>
<dbReference type="SMART" id="SM00239">
    <property type="entry name" value="C2"/>
    <property type="match status" value="1"/>
</dbReference>
<organism evidence="3 4">
    <name type="scientific">Mesocricetus auratus</name>
    <name type="common">Golden hamster</name>
    <dbReference type="NCBI Taxonomy" id="10036"/>
    <lineage>
        <taxon>Eukaryota</taxon>
        <taxon>Metazoa</taxon>
        <taxon>Chordata</taxon>
        <taxon>Craniata</taxon>
        <taxon>Vertebrata</taxon>
        <taxon>Euteleostomi</taxon>
        <taxon>Mammalia</taxon>
        <taxon>Eutheria</taxon>
        <taxon>Euarchontoglires</taxon>
        <taxon>Glires</taxon>
        <taxon>Rodentia</taxon>
        <taxon>Myomorpha</taxon>
        <taxon>Muroidea</taxon>
        <taxon>Cricetidae</taxon>
        <taxon>Cricetinae</taxon>
        <taxon>Mesocricetus</taxon>
    </lineage>
</organism>
<dbReference type="Proteomes" id="UP000886700">
    <property type="component" value="Unplaced"/>
</dbReference>
<evidence type="ECO:0000256" key="1">
    <source>
        <dbReference type="SAM" id="MobiDB-lite"/>
    </source>
</evidence>
<feature type="region of interest" description="Disordered" evidence="1">
    <location>
        <begin position="1906"/>
        <end position="1936"/>
    </location>
</feature>
<feature type="region of interest" description="Disordered" evidence="1">
    <location>
        <begin position="1636"/>
        <end position="1680"/>
    </location>
</feature>
<feature type="region of interest" description="Disordered" evidence="1">
    <location>
        <begin position="2176"/>
        <end position="2196"/>
    </location>
</feature>
<name>A0ABM2X1E3_MESAU</name>
<feature type="region of interest" description="Disordered" evidence="1">
    <location>
        <begin position="1551"/>
        <end position="1575"/>
    </location>
</feature>
<keyword evidence="3" id="KW-1185">Reference proteome</keyword>
<feature type="compositionally biased region" description="Basic and acidic residues" evidence="1">
    <location>
        <begin position="1959"/>
        <end position="1971"/>
    </location>
</feature>
<dbReference type="PROSITE" id="PS50004">
    <property type="entry name" value="C2"/>
    <property type="match status" value="1"/>
</dbReference>
<feature type="compositionally biased region" description="Polar residues" evidence="1">
    <location>
        <begin position="2377"/>
        <end position="2388"/>
    </location>
</feature>
<evidence type="ECO:0000313" key="3">
    <source>
        <dbReference type="Proteomes" id="UP000886700"/>
    </source>
</evidence>
<feature type="region of interest" description="Disordered" evidence="1">
    <location>
        <begin position="648"/>
        <end position="680"/>
    </location>
</feature>
<dbReference type="PANTHER" id="PTHR10480:SF8">
    <property type="entry name" value="PROTEIN UNC-13 HOMOLOG B"/>
    <property type="match status" value="1"/>
</dbReference>
<gene>
    <name evidence="4" type="primary">Unc13b</name>
</gene>
<feature type="compositionally biased region" description="Low complexity" evidence="1">
    <location>
        <begin position="474"/>
        <end position="483"/>
    </location>
</feature>
<feature type="region of interest" description="Disordered" evidence="1">
    <location>
        <begin position="2375"/>
        <end position="2442"/>
    </location>
</feature>
<protein>
    <submittedName>
        <fullName evidence="4">Protein unc-13 homolog B isoform X1</fullName>
    </submittedName>
</protein>
<feature type="region of interest" description="Disordered" evidence="1">
    <location>
        <begin position="1829"/>
        <end position="1854"/>
    </location>
</feature>
<feature type="compositionally biased region" description="Polar residues" evidence="1">
    <location>
        <begin position="454"/>
        <end position="465"/>
    </location>
</feature>
<feature type="region of interest" description="Disordered" evidence="1">
    <location>
        <begin position="454"/>
        <end position="523"/>
    </location>
</feature>
<dbReference type="PANTHER" id="PTHR10480">
    <property type="entry name" value="PROTEIN UNC-13 HOMOLOG"/>
    <property type="match status" value="1"/>
</dbReference>
<proteinExistence type="predicted"/>
<dbReference type="Gene3D" id="2.60.40.150">
    <property type="entry name" value="C2 domain"/>
    <property type="match status" value="1"/>
</dbReference>
<feature type="compositionally biased region" description="Basic and acidic residues" evidence="1">
    <location>
        <begin position="1638"/>
        <end position="1650"/>
    </location>
</feature>
<feature type="compositionally biased region" description="Basic and acidic residues" evidence="1">
    <location>
        <begin position="1663"/>
        <end position="1680"/>
    </location>
</feature>
<dbReference type="GeneID" id="101834388"/>
<dbReference type="CDD" id="cd08394">
    <property type="entry name" value="C2A_Munc13"/>
    <property type="match status" value="1"/>
</dbReference>
<feature type="region of interest" description="Disordered" evidence="1">
    <location>
        <begin position="1783"/>
        <end position="1805"/>
    </location>
</feature>
<dbReference type="InterPro" id="IPR027080">
    <property type="entry name" value="Unc-13"/>
</dbReference>
<feature type="compositionally biased region" description="Basic and acidic residues" evidence="1">
    <location>
        <begin position="1783"/>
        <end position="1804"/>
    </location>
</feature>
<feature type="compositionally biased region" description="Basic and acidic residues" evidence="1">
    <location>
        <begin position="648"/>
        <end position="658"/>
    </location>
</feature>
<feature type="domain" description="C2" evidence="2">
    <location>
        <begin position="1"/>
        <end position="97"/>
    </location>
</feature>
<feature type="region of interest" description="Disordered" evidence="1">
    <location>
        <begin position="1714"/>
        <end position="1745"/>
    </location>
</feature>
<sequence>MSLLCVRVKRAKFQGSPDKFNTYVTLKVQNVKSTTVAVRGDQPSWEQDFMFEINRLDLGLSVEVWNKGLIWDTMVGTVWIALKTIRQSDEEGPGEWSTLEAETLMKDDEICGTKNPTPHKILLDTRFELPFDIPEEEARYWTYKLEQINALADDNEVTGPIWAGESIRLLKTLIVLLMTGTVTIAVRPATASLLLTIQLPSPTLLFTSSLCQCDCHSRCFFRAVPGTLAMILCRVMTLIIQSVGPSDILEDSTSSTSEELLYSPISDEQETMSPTWHPSNVHHMGNFSEEYYEANSTLPLQRMGCDVNATGDLFRCSMEDMAPSSIEEPKENFIDTMDELQCLVETVSEYLDEKEEEINRFGSLSKTKKTHEHNTTVDNAERKTPENQTSPLTVTQNSMAKAISFPELNGVKCAVGSLFSSLTEKVGSGTKHLTTSVEKLVHLVPEKTEILNQTETVNLGTSPSADSVLEKDLSTQSLLSSQTPDDKDADRHGKASEDEHLGEETKGVSFQDGTETMRKNWAPQSQSSIMKSVFSMLNPLKIFSEKEEIKPEAHSKAPRKESFVVCASESNQREGVLDNQSSLVAVNRNKRETTDLQIQVREDLLSLKVTDEPTNIASSTSKERDFENLLDGKPCVDLSLLQDQPKLSAKDTREHFDISDSTPENQEPSAKSLEEDKVTSDDDFLEPLRKSFSQFLFTSPGTCQKETLSESVKILKAEEDGQKRGGKKDEHSFSFSGKLRIPFFSVLSHSEKHQNVKEKGSIFPLFKFPFTDSPNTANNQTFHSSVAVTDKEILQDSHMDTRLSSVKSSPFPDIHNDLEKLGNTEEFNNNEQINCPEDVELNLVKSSSFSNIHNDLEKFNSIDEFNKSNQICCSEDGKCNTMRSDSPSSINSDFGKFGSLEDLSPNNHAAVEHCGRADPDIMPKEHITLELSEELENLTQKGTFPLMPDSSLELISAISKPILVNDINEDKVEDKPSKKETQRVFPSDLLNRFTSQENIPSHQEFNLKNGCSHHKISTSSPLLYGIINLISSSGANYYNPNEAKLMSLDDTKYLDGSKHLSTDEVLVDSCMTSENQRSQVENNETSSFIKSSLSLSQETIPSSNDWVDNHLFPPAWKNQECTKHCPSSENILHCTEQGLLEKSLANRPTPNNILEAKLPKRSNKLSSPVLNTNILNYQGFDENYFEWDLDIKDFSKNSRRLQPVYHLLNQSTFQSADAFLRPDSENPVINLCQKDQNANIFEWGTNSNSVISCDLPYESSNQLAFNDGYLLRGDMWAASSLYRNSGYLPVNETKNSLEELPIDLSYSSDYEKIMYSLLEQESLRMDENFIFSSFGYEYQEWLSCLENGVWCPSEDGNYGYYMFHDGQYIYSLLTDSTGQYVYLFIPDYYYHEYLKYNLRTDDLPSTMLDDSIISAHSLEVLNKEDDLVWYVEEEPFEDPLDLSLSWPRSERSLYVNLETFSQVLESSFDQRDKPLDFSGYNSQKFKRDFRSFVGRPYGLEDFECILDLRNKPGAVNNHVLNRGQIIEREMKWPLDKMSSAHLSRFHLLQPSSEETPSLIHPESKTESSQKEETSSVNKLTPVFSVLGALIRSTLNFDKSESVEALVMQKIGQQSELAEPVCDGLQSLISRKQLPYSFTKDEESQPEDLERLAVSSVQQPESSDNARQEFPLHKNGHTEKESLLRSDFQVSQTTLKAKTNVDDVKVTTAKSFSDPLVPQLNRDEHKNCELPQDQSSKGSERTLPKSALKHLHWEEESSASTVANEKQASGILNLFRTQVNKEKSSNLGKNCDKGRNISSQEKKESSGIPNFFGTLGDFLKTNVSPIQTTENRSVSLVTDEHEGRSSPNSVHLVHQDTGKFPPVLVSSKKVRIRSLNKQTTIDDSGLSELSTRELQSNDLNEKEVPFRDHQVQQSASPPILTDSPKESPRGYSKGTGAISVGIEDLRNNEKCFDALSRRNTNEQDHFPSKECKFSAATSPSQRELPTRKNIFSFLTGSEKSENKAPPALPRGKSQVEGLFTLPSFFSTTNLSIKKGTSRNSSAFSLFNLSFLDEKQQASEEKQSLSTVAPVMAQPCKQPVVSVDTRDTMKEGSNSHEESIVQKVVHKEQMAPCVSVYSTTKLTTSFSDELVEETQGKVSSSKEEAEGATASDFQTIQLLDNVVPPLPEFQEQALGVAPHEEEASHQETFPKDSEAKPFPHDNGFIEKLNDLDVCTVHQNERFTTDPLNLPLENASDSLSTQTLDSPSTSPGPGHAGLLWNPDADKSEDRSVLGSKVEMLSGFVTKVKSFSGCLIEQPKTFSELFSTPKSSKKNSFFSFSSDASSQPLKSEFFGIFRSSKPETHKQEPSVPTSCLQSGCSRDTIGSVPPESLHRQAASAVLNSESSPSGCSITVFGAKTESDTLTDNPKPTPEMEKNNIPENISEPPGFEALAPSSVSEDDAGQGVLSWSDEGDMGMLQGTDTEASLEAEHIFPPTQLQPDSACISGEIPPSSQPLPDPEPELEIQTAGTNQESLGLASFSVESSASLFDEAGVCGTTTLETQGYLSCPLQEEPEFCAKEHSGILHAQKDPPEALQETEQPRPHFEIPNMASWAKFPFPSTPSDHGKTMSSIFNPSCSSGNMAAETGLLSGFKKLSTLFEGTSEGKGGILGNDPKLVFRKKLDLSFPWSKENKGDSKHMPTESSPPVLVVSRDQDLIASKANQVLESSQIPSASPEPAGICAQPSRTTEQLEVKPNDFAHGLSRYGEVERQLEIPASEEHRGANSDLSGSTCPSETYKEELCTISGLLQPEKQEEMPASTGSVLNVGQLVILEDVKEPVTNKRPVLNPGIINGFKELTIYDADV</sequence>
<feature type="compositionally biased region" description="Polar residues" evidence="1">
    <location>
        <begin position="2232"/>
        <end position="2248"/>
    </location>
</feature>
<dbReference type="RefSeq" id="XP_040595361.1">
    <property type="nucleotide sequence ID" value="XM_040739427.1"/>
</dbReference>
<feature type="compositionally biased region" description="Basic and acidic residues" evidence="1">
    <location>
        <begin position="1561"/>
        <end position="1573"/>
    </location>
</feature>
<feature type="compositionally biased region" description="Basic and acidic residues" evidence="1">
    <location>
        <begin position="372"/>
        <end position="385"/>
    </location>
</feature>
<feature type="region of interest" description="Disordered" evidence="1">
    <location>
        <begin position="2224"/>
        <end position="2265"/>
    </location>
</feature>
<feature type="compositionally biased region" description="Polar residues" evidence="1">
    <location>
        <begin position="659"/>
        <end position="669"/>
    </location>
</feature>
<feature type="region of interest" description="Disordered" evidence="1">
    <location>
        <begin position="1959"/>
        <end position="1986"/>
    </location>
</feature>
<dbReference type="SUPFAM" id="SSF49562">
    <property type="entry name" value="C2 domain (Calcium/lipid-binding domain, CaLB)"/>
    <property type="match status" value="1"/>
</dbReference>
<dbReference type="Pfam" id="PF00168">
    <property type="entry name" value="C2"/>
    <property type="match status" value="1"/>
</dbReference>
<dbReference type="InterPro" id="IPR000008">
    <property type="entry name" value="C2_dom"/>
</dbReference>
<accession>A0ABM2X1E3</accession>
<evidence type="ECO:0000313" key="4">
    <source>
        <dbReference type="RefSeq" id="XP_040595361.1"/>
    </source>
</evidence>
<dbReference type="InterPro" id="IPR035892">
    <property type="entry name" value="C2_domain_sf"/>
</dbReference>